<dbReference type="EMBL" id="AP014967">
    <property type="protein sequence ID" value="BAT13488.1"/>
    <property type="molecule type" value="Genomic_DNA"/>
</dbReference>
<dbReference type="InParanoid" id="A0A0P0Y0Z5"/>
<evidence type="ECO:0000313" key="2">
    <source>
        <dbReference type="EMBL" id="BAT13488.1"/>
    </source>
</evidence>
<evidence type="ECO:0000256" key="1">
    <source>
        <dbReference type="SAM" id="MobiDB-lite"/>
    </source>
</evidence>
<name>A0A0P0Y0Z5_ORYSJ</name>
<proteinExistence type="predicted"/>
<dbReference type="PaxDb" id="39947-A0A0P0Y0Z5"/>
<feature type="compositionally biased region" description="Basic and acidic residues" evidence="1">
    <location>
        <begin position="1"/>
        <end position="14"/>
    </location>
</feature>
<dbReference type="Proteomes" id="UP000059680">
    <property type="component" value="Chromosome 11"/>
</dbReference>
<accession>A0A0P0Y0Z5</accession>
<keyword evidence="3" id="KW-1185">Reference proteome</keyword>
<reference evidence="3" key="1">
    <citation type="journal article" date="2005" name="Nature">
        <title>The map-based sequence of the rice genome.</title>
        <authorList>
            <consortium name="International rice genome sequencing project (IRGSP)"/>
            <person name="Matsumoto T."/>
            <person name="Wu J."/>
            <person name="Kanamori H."/>
            <person name="Katayose Y."/>
            <person name="Fujisawa M."/>
            <person name="Namiki N."/>
            <person name="Mizuno H."/>
            <person name="Yamamoto K."/>
            <person name="Antonio B.A."/>
            <person name="Baba T."/>
            <person name="Sakata K."/>
            <person name="Nagamura Y."/>
            <person name="Aoki H."/>
            <person name="Arikawa K."/>
            <person name="Arita K."/>
            <person name="Bito T."/>
            <person name="Chiden Y."/>
            <person name="Fujitsuka N."/>
            <person name="Fukunaka R."/>
            <person name="Hamada M."/>
            <person name="Harada C."/>
            <person name="Hayashi A."/>
            <person name="Hijishita S."/>
            <person name="Honda M."/>
            <person name="Hosokawa S."/>
            <person name="Ichikawa Y."/>
            <person name="Idonuma A."/>
            <person name="Iijima M."/>
            <person name="Ikeda M."/>
            <person name="Ikeno M."/>
            <person name="Ito K."/>
            <person name="Ito S."/>
            <person name="Ito T."/>
            <person name="Ito Y."/>
            <person name="Ito Y."/>
            <person name="Iwabuchi A."/>
            <person name="Kamiya K."/>
            <person name="Karasawa W."/>
            <person name="Kurita K."/>
            <person name="Katagiri S."/>
            <person name="Kikuta A."/>
            <person name="Kobayashi H."/>
            <person name="Kobayashi N."/>
            <person name="Machita K."/>
            <person name="Maehara T."/>
            <person name="Masukawa M."/>
            <person name="Mizubayashi T."/>
            <person name="Mukai Y."/>
            <person name="Nagasaki H."/>
            <person name="Nagata Y."/>
            <person name="Naito S."/>
            <person name="Nakashima M."/>
            <person name="Nakama Y."/>
            <person name="Nakamichi Y."/>
            <person name="Nakamura M."/>
            <person name="Meguro A."/>
            <person name="Negishi M."/>
            <person name="Ohta I."/>
            <person name="Ohta T."/>
            <person name="Okamoto M."/>
            <person name="Ono N."/>
            <person name="Saji S."/>
            <person name="Sakaguchi M."/>
            <person name="Sakai K."/>
            <person name="Shibata M."/>
            <person name="Shimokawa T."/>
            <person name="Song J."/>
            <person name="Takazaki Y."/>
            <person name="Terasawa K."/>
            <person name="Tsugane M."/>
            <person name="Tsuji K."/>
            <person name="Ueda S."/>
            <person name="Waki K."/>
            <person name="Yamagata H."/>
            <person name="Yamamoto M."/>
            <person name="Yamamoto S."/>
            <person name="Yamane H."/>
            <person name="Yoshiki S."/>
            <person name="Yoshihara R."/>
            <person name="Yukawa K."/>
            <person name="Zhong H."/>
            <person name="Yano M."/>
            <person name="Yuan Q."/>
            <person name="Ouyang S."/>
            <person name="Liu J."/>
            <person name="Jones K.M."/>
            <person name="Gansberger K."/>
            <person name="Moffat K."/>
            <person name="Hill J."/>
            <person name="Bera J."/>
            <person name="Fadrosh D."/>
            <person name="Jin S."/>
            <person name="Johri S."/>
            <person name="Kim M."/>
            <person name="Overton L."/>
            <person name="Reardon M."/>
            <person name="Tsitrin T."/>
            <person name="Vuong H."/>
            <person name="Weaver B."/>
            <person name="Ciecko A."/>
            <person name="Tallon L."/>
            <person name="Jackson J."/>
            <person name="Pai G."/>
            <person name="Aken S.V."/>
            <person name="Utterback T."/>
            <person name="Reidmuller S."/>
            <person name="Feldblyum T."/>
            <person name="Hsiao J."/>
            <person name="Zismann V."/>
            <person name="Iobst S."/>
            <person name="de Vazeille A.R."/>
            <person name="Buell C.R."/>
            <person name="Ying K."/>
            <person name="Li Y."/>
            <person name="Lu T."/>
            <person name="Huang Y."/>
            <person name="Zhao Q."/>
            <person name="Feng Q."/>
            <person name="Zhang L."/>
            <person name="Zhu J."/>
            <person name="Weng Q."/>
            <person name="Mu J."/>
            <person name="Lu Y."/>
            <person name="Fan D."/>
            <person name="Liu Y."/>
            <person name="Guan J."/>
            <person name="Zhang Y."/>
            <person name="Yu S."/>
            <person name="Liu X."/>
            <person name="Zhang Y."/>
            <person name="Hong G."/>
            <person name="Han B."/>
            <person name="Choisne N."/>
            <person name="Demange N."/>
            <person name="Orjeda G."/>
            <person name="Samain S."/>
            <person name="Cattolico L."/>
            <person name="Pelletier E."/>
            <person name="Couloux A."/>
            <person name="Segurens B."/>
            <person name="Wincker P."/>
            <person name="D'Hont A."/>
            <person name="Scarpelli C."/>
            <person name="Weissenbach J."/>
            <person name="Salanoubat M."/>
            <person name="Quetier F."/>
            <person name="Yu Y."/>
            <person name="Kim H.R."/>
            <person name="Rambo T."/>
            <person name="Currie J."/>
            <person name="Collura K."/>
            <person name="Luo M."/>
            <person name="Yang T."/>
            <person name="Ammiraju J.S.S."/>
            <person name="Engler F."/>
            <person name="Soderlund C."/>
            <person name="Wing R.A."/>
            <person name="Palmer L.E."/>
            <person name="de la Bastide M."/>
            <person name="Spiegel L."/>
            <person name="Nascimento L."/>
            <person name="Zutavern T."/>
            <person name="O'Shaughnessy A."/>
            <person name="Dike S."/>
            <person name="Dedhia N."/>
            <person name="Preston R."/>
            <person name="Balija V."/>
            <person name="McCombie W.R."/>
            <person name="Chow T."/>
            <person name="Chen H."/>
            <person name="Chung M."/>
            <person name="Chen C."/>
            <person name="Shaw J."/>
            <person name="Wu H."/>
            <person name="Hsiao K."/>
            <person name="Chao Y."/>
            <person name="Chu M."/>
            <person name="Cheng C."/>
            <person name="Hour A."/>
            <person name="Lee P."/>
            <person name="Lin S."/>
            <person name="Lin Y."/>
            <person name="Liou J."/>
            <person name="Liu S."/>
            <person name="Hsing Y."/>
            <person name="Raghuvanshi S."/>
            <person name="Mohanty A."/>
            <person name="Bharti A.K."/>
            <person name="Gaur A."/>
            <person name="Gupta V."/>
            <person name="Kumar D."/>
            <person name="Ravi V."/>
            <person name="Vij S."/>
            <person name="Kapur A."/>
            <person name="Khurana P."/>
            <person name="Khurana P."/>
            <person name="Khurana J.P."/>
            <person name="Tyagi A.K."/>
            <person name="Gaikwad K."/>
            <person name="Singh A."/>
            <person name="Dalal V."/>
            <person name="Srivastava S."/>
            <person name="Dixit A."/>
            <person name="Pal A.K."/>
            <person name="Ghazi I.A."/>
            <person name="Yadav M."/>
            <person name="Pandit A."/>
            <person name="Bhargava A."/>
            <person name="Sureshbabu K."/>
            <person name="Batra K."/>
            <person name="Sharma T.R."/>
            <person name="Mohapatra T."/>
            <person name="Singh N.K."/>
            <person name="Messing J."/>
            <person name="Nelson A.B."/>
            <person name="Fuks G."/>
            <person name="Kavchok S."/>
            <person name="Keizer G."/>
            <person name="Linton E."/>
            <person name="Llaca V."/>
            <person name="Song R."/>
            <person name="Tanyolac B."/>
            <person name="Young S."/>
            <person name="Ho-Il K."/>
            <person name="Hahn J.H."/>
            <person name="Sangsakoo G."/>
            <person name="Vanavichit A."/>
            <person name="de Mattos Luiz.A.T."/>
            <person name="Zimmer P.D."/>
            <person name="Malone G."/>
            <person name="Dellagostin O."/>
            <person name="de Oliveira A.C."/>
            <person name="Bevan M."/>
            <person name="Bancroft I."/>
            <person name="Minx P."/>
            <person name="Cordum H."/>
            <person name="Wilson R."/>
            <person name="Cheng Z."/>
            <person name="Jin W."/>
            <person name="Jiang J."/>
            <person name="Leong S.A."/>
            <person name="Iwama H."/>
            <person name="Gojobori T."/>
            <person name="Itoh T."/>
            <person name="Niimura Y."/>
            <person name="Fujii Y."/>
            <person name="Habara T."/>
            <person name="Sakai H."/>
            <person name="Sato Y."/>
            <person name="Wilson G."/>
            <person name="Kumar K."/>
            <person name="McCouch S."/>
            <person name="Juretic N."/>
            <person name="Hoen D."/>
            <person name="Wright S."/>
            <person name="Bruskiewich R."/>
            <person name="Bureau T."/>
            <person name="Miyao A."/>
            <person name="Hirochika H."/>
            <person name="Nishikawa T."/>
            <person name="Kadowaki K."/>
            <person name="Sugiura M."/>
            <person name="Burr B."/>
            <person name="Sasaki T."/>
        </authorList>
    </citation>
    <scope>NUCLEOTIDE SEQUENCE [LARGE SCALE GENOMIC DNA]</scope>
    <source>
        <strain evidence="3">cv. Nipponbare</strain>
    </source>
</reference>
<protein>
    <submittedName>
        <fullName evidence="2">Os11g0259101 protein</fullName>
    </submittedName>
</protein>
<reference evidence="2 3" key="3">
    <citation type="journal article" date="2013" name="Rice">
        <title>Improvement of the Oryza sativa Nipponbare reference genome using next generation sequence and optical map data.</title>
        <authorList>
            <person name="Kawahara Y."/>
            <person name="de la Bastide M."/>
            <person name="Hamilton J.P."/>
            <person name="Kanamori H."/>
            <person name="McCombie W.R."/>
            <person name="Ouyang S."/>
            <person name="Schwartz D.C."/>
            <person name="Tanaka T."/>
            <person name="Wu J."/>
            <person name="Zhou S."/>
            <person name="Childs K.L."/>
            <person name="Davidson R.M."/>
            <person name="Lin H."/>
            <person name="Quesada-Ocampo L."/>
            <person name="Vaillancourt B."/>
            <person name="Sakai H."/>
            <person name="Lee S.S."/>
            <person name="Kim J."/>
            <person name="Numa H."/>
            <person name="Itoh T."/>
            <person name="Buell C.R."/>
            <person name="Matsumoto T."/>
        </authorList>
    </citation>
    <scope>NUCLEOTIDE SEQUENCE [LARGE SCALE GENOMIC DNA]</scope>
    <source>
        <strain evidence="3">cv. Nipponbare</strain>
    </source>
</reference>
<evidence type="ECO:0000313" key="3">
    <source>
        <dbReference type="Proteomes" id="UP000059680"/>
    </source>
</evidence>
<dbReference type="AlphaFoldDB" id="A0A0P0Y0Z5"/>
<organism evidence="2 3">
    <name type="scientific">Oryza sativa subsp. japonica</name>
    <name type="common">Rice</name>
    <dbReference type="NCBI Taxonomy" id="39947"/>
    <lineage>
        <taxon>Eukaryota</taxon>
        <taxon>Viridiplantae</taxon>
        <taxon>Streptophyta</taxon>
        <taxon>Embryophyta</taxon>
        <taxon>Tracheophyta</taxon>
        <taxon>Spermatophyta</taxon>
        <taxon>Magnoliopsida</taxon>
        <taxon>Liliopsida</taxon>
        <taxon>Poales</taxon>
        <taxon>Poaceae</taxon>
        <taxon>BOP clade</taxon>
        <taxon>Oryzoideae</taxon>
        <taxon>Oryzeae</taxon>
        <taxon>Oryzinae</taxon>
        <taxon>Oryza</taxon>
        <taxon>Oryza sativa</taxon>
    </lineage>
</organism>
<reference evidence="2 3" key="2">
    <citation type="journal article" date="2013" name="Plant Cell Physiol.">
        <title>Rice Annotation Project Database (RAP-DB): an integrative and interactive database for rice genomics.</title>
        <authorList>
            <person name="Sakai H."/>
            <person name="Lee S.S."/>
            <person name="Tanaka T."/>
            <person name="Numa H."/>
            <person name="Kim J."/>
            <person name="Kawahara Y."/>
            <person name="Wakimoto H."/>
            <person name="Yang C.C."/>
            <person name="Iwamoto M."/>
            <person name="Abe T."/>
            <person name="Yamada Y."/>
            <person name="Muto A."/>
            <person name="Inokuchi H."/>
            <person name="Ikemura T."/>
            <person name="Matsumoto T."/>
            <person name="Sasaki T."/>
            <person name="Itoh T."/>
        </authorList>
    </citation>
    <scope>NUCLEOTIDE SEQUENCE [LARGE SCALE GENOMIC DNA]</scope>
    <source>
        <strain evidence="3">cv. Nipponbare</strain>
    </source>
</reference>
<gene>
    <name evidence="2" type="ordered locus">Os11g0259101</name>
    <name evidence="2" type="ORF">OSNPB_110259101</name>
</gene>
<sequence length="87" mass="9385">MDSHPGDGGDKGRPDLASLTRGNGYYTGHLLFSPSSSQASLPPQPTTSSVGRLLVSPLNLQNHERLSLSHCEHQPCLLHLCILGWPE</sequence>
<feature type="region of interest" description="Disordered" evidence="1">
    <location>
        <begin position="1"/>
        <end position="21"/>
    </location>
</feature>